<dbReference type="InterPro" id="IPR016461">
    <property type="entry name" value="COMT-like"/>
</dbReference>
<sequence length="384" mass="41494">MVGLEHEMSTEELLKGHLQLYHHFFSYLKSMALKCAAELGIPTAIHRRGGAATLRDIVADVALGQAKVPHLRRLMRVLTVSGIFGMKQQPPPAPGSSSSGEAVYTLTPASRLLAGAGSEHDMSPMLRFLVHPTALTPFFSLHAWFRVDGDDEEDEEPVAGGGGGGAAMSLFEMAHGFPRWEMTGRDAAYGAVLNDAMAADSRFVMEVVFREGGGDVFRGLGSLVDVGGGHGAAAAAVAAAFPHVKCSVLDLPQVVRKAPPEAGDVRFVAGDMFEYVPPADAVLLKYVLHCFGDDDCVKILRRCKDAIPTRDAGGKVIIINMVVGTGSQRDIFKETQALFDLYMMYIDGVEREEKEWESIFSKAGFSAYKIMPILGFLSIIEVYP</sequence>
<dbReference type="SUPFAM" id="SSF53335">
    <property type="entry name" value="S-adenosyl-L-methionine-dependent methyltransferases"/>
    <property type="match status" value="1"/>
</dbReference>
<dbReference type="PIRSF" id="PIRSF005739">
    <property type="entry name" value="O-mtase"/>
    <property type="match status" value="1"/>
</dbReference>
<dbReference type="FunFam" id="3.40.50.150:FF:000206">
    <property type="entry name" value="O-methyltransferase ZRP4"/>
    <property type="match status" value="1"/>
</dbReference>
<dbReference type="PANTHER" id="PTHR11746">
    <property type="entry name" value="O-METHYLTRANSFERASE"/>
    <property type="match status" value="1"/>
</dbReference>
<dbReference type="InterPro" id="IPR036390">
    <property type="entry name" value="WH_DNA-bd_sf"/>
</dbReference>
<dbReference type="Pfam" id="PF08100">
    <property type="entry name" value="Dimerisation"/>
    <property type="match status" value="1"/>
</dbReference>
<name>A0A0E0E0J9_9ORYZ</name>
<evidence type="ECO:0000256" key="4">
    <source>
        <dbReference type="PIRSR" id="PIRSR005739-1"/>
    </source>
</evidence>
<dbReference type="EnsemblPlants" id="OMERI06G12630.1">
    <property type="protein sequence ID" value="OMERI06G12630.1"/>
    <property type="gene ID" value="OMERI06G12630"/>
</dbReference>
<dbReference type="AlphaFoldDB" id="A0A0E0E0J9"/>
<proteinExistence type="predicted"/>
<feature type="domain" description="O-methyltransferase dimerisation" evidence="6">
    <location>
        <begin position="22"/>
        <end position="114"/>
    </location>
</feature>
<dbReference type="InterPro" id="IPR036388">
    <property type="entry name" value="WH-like_DNA-bd_sf"/>
</dbReference>
<evidence type="ECO:0008006" key="9">
    <source>
        <dbReference type="Google" id="ProtNLM"/>
    </source>
</evidence>
<reference evidence="7" key="1">
    <citation type="submission" date="2015-04" db="UniProtKB">
        <authorList>
            <consortium name="EnsemblPlants"/>
        </authorList>
    </citation>
    <scope>IDENTIFICATION</scope>
</reference>
<dbReference type="Gene3D" id="3.40.50.150">
    <property type="entry name" value="Vaccinia Virus protein VP39"/>
    <property type="match status" value="1"/>
</dbReference>
<dbReference type="STRING" id="40149.A0A0E0E0J9"/>
<dbReference type="Proteomes" id="UP000008021">
    <property type="component" value="Chromosome 6"/>
</dbReference>
<organism evidence="7">
    <name type="scientific">Oryza meridionalis</name>
    <dbReference type="NCBI Taxonomy" id="40149"/>
    <lineage>
        <taxon>Eukaryota</taxon>
        <taxon>Viridiplantae</taxon>
        <taxon>Streptophyta</taxon>
        <taxon>Embryophyta</taxon>
        <taxon>Tracheophyta</taxon>
        <taxon>Spermatophyta</taxon>
        <taxon>Magnoliopsida</taxon>
        <taxon>Liliopsida</taxon>
        <taxon>Poales</taxon>
        <taxon>Poaceae</taxon>
        <taxon>BOP clade</taxon>
        <taxon>Oryzoideae</taxon>
        <taxon>Oryzeae</taxon>
        <taxon>Oryzinae</taxon>
        <taxon>Oryza</taxon>
    </lineage>
</organism>
<dbReference type="eggNOG" id="KOG3178">
    <property type="taxonomic scope" value="Eukaryota"/>
</dbReference>
<dbReference type="PROSITE" id="PS51683">
    <property type="entry name" value="SAM_OMT_II"/>
    <property type="match status" value="1"/>
</dbReference>
<evidence type="ECO:0000313" key="8">
    <source>
        <dbReference type="Proteomes" id="UP000008021"/>
    </source>
</evidence>
<evidence type="ECO:0000313" key="7">
    <source>
        <dbReference type="EnsemblPlants" id="OMERI06G12630.1"/>
    </source>
</evidence>
<evidence type="ECO:0000256" key="2">
    <source>
        <dbReference type="ARBA" id="ARBA00022679"/>
    </source>
</evidence>
<dbReference type="GO" id="GO:0008171">
    <property type="term" value="F:O-methyltransferase activity"/>
    <property type="evidence" value="ECO:0007669"/>
    <property type="project" value="InterPro"/>
</dbReference>
<dbReference type="Gramene" id="OMERI06G12630.1">
    <property type="protein sequence ID" value="OMERI06G12630.1"/>
    <property type="gene ID" value="OMERI06G12630"/>
</dbReference>
<keyword evidence="1" id="KW-0489">Methyltransferase</keyword>
<dbReference type="HOGENOM" id="CLU_005533_7_0_1"/>
<dbReference type="GO" id="GO:0032259">
    <property type="term" value="P:methylation"/>
    <property type="evidence" value="ECO:0007669"/>
    <property type="project" value="UniProtKB-KW"/>
</dbReference>
<evidence type="ECO:0000259" key="5">
    <source>
        <dbReference type="Pfam" id="PF00891"/>
    </source>
</evidence>
<feature type="active site" description="Proton acceptor" evidence="4">
    <location>
        <position position="289"/>
    </location>
</feature>
<dbReference type="FunFam" id="1.10.10.10:FF:000292">
    <property type="entry name" value="O-methyltransferase ZRP4"/>
    <property type="match status" value="1"/>
</dbReference>
<dbReference type="SUPFAM" id="SSF46785">
    <property type="entry name" value="Winged helix' DNA-binding domain"/>
    <property type="match status" value="1"/>
</dbReference>
<reference evidence="7" key="2">
    <citation type="submission" date="2018-05" db="EMBL/GenBank/DDBJ databases">
        <title>OmerRS3 (Oryza meridionalis Reference Sequence Version 3).</title>
        <authorList>
            <person name="Zhang J."/>
            <person name="Kudrna D."/>
            <person name="Lee S."/>
            <person name="Talag J."/>
            <person name="Welchert J."/>
            <person name="Wing R.A."/>
        </authorList>
    </citation>
    <scope>NUCLEOTIDE SEQUENCE [LARGE SCALE GENOMIC DNA]</scope>
    <source>
        <strain evidence="7">cv. OR44</strain>
    </source>
</reference>
<dbReference type="InterPro" id="IPR029063">
    <property type="entry name" value="SAM-dependent_MTases_sf"/>
</dbReference>
<keyword evidence="3" id="KW-0949">S-adenosyl-L-methionine</keyword>
<keyword evidence="2" id="KW-0808">Transferase</keyword>
<dbReference type="Pfam" id="PF00891">
    <property type="entry name" value="Methyltransf_2"/>
    <property type="match status" value="1"/>
</dbReference>
<dbReference type="InterPro" id="IPR001077">
    <property type="entry name" value="COMT_C"/>
</dbReference>
<dbReference type="GO" id="GO:0046983">
    <property type="term" value="F:protein dimerization activity"/>
    <property type="evidence" value="ECO:0007669"/>
    <property type="project" value="InterPro"/>
</dbReference>
<dbReference type="Gene3D" id="1.10.10.10">
    <property type="entry name" value="Winged helix-like DNA-binding domain superfamily/Winged helix DNA-binding domain"/>
    <property type="match status" value="1"/>
</dbReference>
<protein>
    <recommendedName>
        <fullName evidence="9">O-methyltransferase domain-containing protein</fullName>
    </recommendedName>
</protein>
<evidence type="ECO:0000256" key="1">
    <source>
        <dbReference type="ARBA" id="ARBA00022603"/>
    </source>
</evidence>
<feature type="domain" description="O-methyltransferase C-terminal" evidence="5">
    <location>
        <begin position="169"/>
        <end position="366"/>
    </location>
</feature>
<evidence type="ECO:0000259" key="6">
    <source>
        <dbReference type="Pfam" id="PF08100"/>
    </source>
</evidence>
<evidence type="ECO:0000256" key="3">
    <source>
        <dbReference type="ARBA" id="ARBA00022691"/>
    </source>
</evidence>
<dbReference type="InterPro" id="IPR012967">
    <property type="entry name" value="COMT_dimerisation"/>
</dbReference>
<keyword evidence="8" id="KW-1185">Reference proteome</keyword>
<accession>A0A0E0E0J9</accession>